<keyword evidence="3" id="KW-1185">Reference proteome</keyword>
<accession>A0A6B0TZX3</accession>
<comment type="caution">
    <text evidence="2">The sequence shown here is derived from an EMBL/GenBank/DDBJ whole genome shotgun (WGS) entry which is preliminary data.</text>
</comment>
<dbReference type="GO" id="GO:0003824">
    <property type="term" value="F:catalytic activity"/>
    <property type="evidence" value="ECO:0007669"/>
    <property type="project" value="InterPro"/>
</dbReference>
<dbReference type="GO" id="GO:0006506">
    <property type="term" value="P:GPI anchor biosynthetic process"/>
    <property type="evidence" value="ECO:0007669"/>
    <property type="project" value="TreeGrafter"/>
</dbReference>
<name>A0A6B0TZX3_9RHOB</name>
<dbReference type="EMBL" id="WUWG01000006">
    <property type="protein sequence ID" value="MXU66534.1"/>
    <property type="molecule type" value="Genomic_DNA"/>
</dbReference>
<sequence>MLRIASYNIRKSVGLDGRRDPMRILSVLQEIDADIVILQEADLRFGDRISSLPQDVIEADSAYTIAGIARRTGSIGWHGNAILVRDALPILRRHKFMLPTLEPRGAIMVDVDVDGQRLRVVGVHLALLSTVRRQQVRRVLAKLDRLSGSPPTVVAGDFNEWRRSGPNLRDFTRQFQLVTPGPSFHAARPVVALDRFATGHGVRVEACGVHHSDLSRQASDHLPIWADITLDETDSGTAD</sequence>
<dbReference type="Proteomes" id="UP000436016">
    <property type="component" value="Unassembled WGS sequence"/>
</dbReference>
<dbReference type="RefSeq" id="WP_160856118.1">
    <property type="nucleotide sequence ID" value="NZ_WUWG01000006.1"/>
</dbReference>
<dbReference type="InterPro" id="IPR005135">
    <property type="entry name" value="Endo/exonuclease/phosphatase"/>
</dbReference>
<dbReference type="GO" id="GO:0016020">
    <property type="term" value="C:membrane"/>
    <property type="evidence" value="ECO:0007669"/>
    <property type="project" value="GOC"/>
</dbReference>
<feature type="domain" description="Endonuclease/exonuclease/phosphatase" evidence="1">
    <location>
        <begin position="5"/>
        <end position="221"/>
    </location>
</feature>
<protein>
    <recommendedName>
        <fullName evidence="1">Endonuclease/exonuclease/phosphatase domain-containing protein</fullName>
    </recommendedName>
</protein>
<evidence type="ECO:0000313" key="3">
    <source>
        <dbReference type="Proteomes" id="UP000436016"/>
    </source>
</evidence>
<evidence type="ECO:0000259" key="1">
    <source>
        <dbReference type="Pfam" id="PF03372"/>
    </source>
</evidence>
<dbReference type="Gene3D" id="3.60.10.10">
    <property type="entry name" value="Endonuclease/exonuclease/phosphatase"/>
    <property type="match status" value="1"/>
</dbReference>
<dbReference type="AlphaFoldDB" id="A0A6B0TZX3"/>
<dbReference type="SUPFAM" id="SSF56219">
    <property type="entry name" value="DNase I-like"/>
    <property type="match status" value="1"/>
</dbReference>
<organism evidence="2 3">
    <name type="scientific">Oceanomicrobium pacificus</name>
    <dbReference type="NCBI Taxonomy" id="2692916"/>
    <lineage>
        <taxon>Bacteria</taxon>
        <taxon>Pseudomonadati</taxon>
        <taxon>Pseudomonadota</taxon>
        <taxon>Alphaproteobacteria</taxon>
        <taxon>Rhodobacterales</taxon>
        <taxon>Paracoccaceae</taxon>
        <taxon>Oceanomicrobium</taxon>
    </lineage>
</organism>
<reference evidence="2 3" key="1">
    <citation type="submission" date="2019-12" db="EMBL/GenBank/DDBJ databases">
        <title>Strain KN286 was isolated from seawater, which was collected from Caroline Seamount in the tropical western Pacific.</title>
        <authorList>
            <person name="Wang Q."/>
        </authorList>
    </citation>
    <scope>NUCLEOTIDE SEQUENCE [LARGE SCALE GENOMIC DNA]</scope>
    <source>
        <strain evidence="2 3">KN286</strain>
    </source>
</reference>
<dbReference type="InterPro" id="IPR036691">
    <property type="entry name" value="Endo/exonu/phosph_ase_sf"/>
</dbReference>
<proteinExistence type="predicted"/>
<dbReference type="InterPro" id="IPR051916">
    <property type="entry name" value="GPI-anchor_lipid_remodeler"/>
</dbReference>
<dbReference type="PANTHER" id="PTHR14859:SF15">
    <property type="entry name" value="ENDONUCLEASE_EXONUCLEASE_PHOSPHATASE DOMAIN-CONTAINING PROTEIN"/>
    <property type="match status" value="1"/>
</dbReference>
<dbReference type="PANTHER" id="PTHR14859">
    <property type="entry name" value="CALCOFLUOR WHITE HYPERSENSITIVE PROTEIN PRECURSOR"/>
    <property type="match status" value="1"/>
</dbReference>
<dbReference type="Pfam" id="PF03372">
    <property type="entry name" value="Exo_endo_phos"/>
    <property type="match status" value="1"/>
</dbReference>
<gene>
    <name evidence="2" type="ORF">GSH16_13870</name>
</gene>
<evidence type="ECO:0000313" key="2">
    <source>
        <dbReference type="EMBL" id="MXU66534.1"/>
    </source>
</evidence>